<accession>A1WJV5</accession>
<dbReference type="InterPro" id="IPR004446">
    <property type="entry name" value="Heptose_bisP_phosphatase"/>
</dbReference>
<dbReference type="SUPFAM" id="SSF56784">
    <property type="entry name" value="HAD-like"/>
    <property type="match status" value="1"/>
</dbReference>
<keyword evidence="18" id="KW-1185">Reference proteome</keyword>
<keyword evidence="13" id="KW-0862">Zinc</keyword>
<dbReference type="Proteomes" id="UP000000374">
    <property type="component" value="Chromosome"/>
</dbReference>
<dbReference type="PANTHER" id="PTHR42891">
    <property type="entry name" value="D-GLYCERO-BETA-D-MANNO-HEPTOSE-1,7-BISPHOSPHATE 7-PHOSPHATASE"/>
    <property type="match status" value="1"/>
</dbReference>
<organism evidence="17 18">
    <name type="scientific">Verminephrobacter eiseniae (strain EF01-2)</name>
    <dbReference type="NCBI Taxonomy" id="391735"/>
    <lineage>
        <taxon>Bacteria</taxon>
        <taxon>Pseudomonadati</taxon>
        <taxon>Pseudomonadota</taxon>
        <taxon>Betaproteobacteria</taxon>
        <taxon>Burkholderiales</taxon>
        <taxon>Comamonadaceae</taxon>
        <taxon>Verminephrobacter</taxon>
    </lineage>
</organism>
<dbReference type="Pfam" id="PF00702">
    <property type="entry name" value="Hydrolase"/>
    <property type="match status" value="1"/>
</dbReference>
<evidence type="ECO:0000256" key="3">
    <source>
        <dbReference type="ARBA" id="ARBA00001947"/>
    </source>
</evidence>
<dbReference type="InterPro" id="IPR023214">
    <property type="entry name" value="HAD_sf"/>
</dbReference>
<dbReference type="STRING" id="391735.Veis_2164"/>
<evidence type="ECO:0000256" key="6">
    <source>
        <dbReference type="ARBA" id="ARBA00005628"/>
    </source>
</evidence>
<dbReference type="EC" id="3.1.3.82" evidence="8"/>
<dbReference type="RefSeq" id="WP_011809918.1">
    <property type="nucleotide sequence ID" value="NC_008786.1"/>
</dbReference>
<dbReference type="InterPro" id="IPR006543">
    <property type="entry name" value="Histidinol-phos"/>
</dbReference>
<dbReference type="InterPro" id="IPR006549">
    <property type="entry name" value="HAD-SF_hydro_IIIA"/>
</dbReference>
<evidence type="ECO:0000256" key="4">
    <source>
        <dbReference type="ARBA" id="ARBA00004496"/>
    </source>
</evidence>
<evidence type="ECO:0000256" key="16">
    <source>
        <dbReference type="ARBA" id="ARBA00031828"/>
    </source>
</evidence>
<evidence type="ECO:0000256" key="2">
    <source>
        <dbReference type="ARBA" id="ARBA00001946"/>
    </source>
</evidence>
<dbReference type="KEGG" id="vei:Veis_2164"/>
<dbReference type="InterPro" id="IPR036412">
    <property type="entry name" value="HAD-like_sf"/>
</dbReference>
<dbReference type="Gene3D" id="3.40.50.1000">
    <property type="entry name" value="HAD superfamily/HAD-like"/>
    <property type="match status" value="1"/>
</dbReference>
<evidence type="ECO:0000256" key="5">
    <source>
        <dbReference type="ARBA" id="ARBA00004708"/>
    </source>
</evidence>
<evidence type="ECO:0000256" key="11">
    <source>
        <dbReference type="ARBA" id="ARBA00022723"/>
    </source>
</evidence>
<dbReference type="EMBL" id="CP000542">
    <property type="protein sequence ID" value="ABM57912.1"/>
    <property type="molecule type" value="Genomic_DNA"/>
</dbReference>
<comment type="subunit">
    <text evidence="7">Monomer.</text>
</comment>
<comment type="cofactor">
    <cofactor evidence="2">
        <name>Mg(2+)</name>
        <dbReference type="ChEBI" id="CHEBI:18420"/>
    </cofactor>
</comment>
<dbReference type="GO" id="GO:0046872">
    <property type="term" value="F:metal ion binding"/>
    <property type="evidence" value="ECO:0007669"/>
    <property type="project" value="UniProtKB-KW"/>
</dbReference>
<comment type="subcellular location">
    <subcellularLocation>
        <location evidence="4">Cytoplasm</location>
    </subcellularLocation>
</comment>
<dbReference type="HOGENOM" id="CLU_085077_2_0_4"/>
<comment type="cofactor">
    <cofactor evidence="3">
        <name>Zn(2+)</name>
        <dbReference type="ChEBI" id="CHEBI:29105"/>
    </cofactor>
</comment>
<evidence type="ECO:0000256" key="15">
    <source>
        <dbReference type="ARBA" id="ARBA00023277"/>
    </source>
</evidence>
<dbReference type="GO" id="GO:0034200">
    <property type="term" value="F:D-glycero-beta-D-manno-heptose 1,7-bisphosphate 7-phosphatase activity"/>
    <property type="evidence" value="ECO:0007669"/>
    <property type="project" value="UniProtKB-EC"/>
</dbReference>
<keyword evidence="11" id="KW-0479">Metal-binding</keyword>
<comment type="catalytic activity">
    <reaction evidence="1">
        <text>D-glycero-beta-D-manno-heptose 1,7-bisphosphate + H2O = D-glycero-beta-D-manno-heptose 1-phosphate + phosphate</text>
        <dbReference type="Rhea" id="RHEA:28518"/>
        <dbReference type="ChEBI" id="CHEBI:15377"/>
        <dbReference type="ChEBI" id="CHEBI:43474"/>
        <dbReference type="ChEBI" id="CHEBI:60208"/>
        <dbReference type="ChEBI" id="CHEBI:61593"/>
        <dbReference type="EC" id="3.1.3.82"/>
    </reaction>
</comment>
<dbReference type="AlphaFoldDB" id="A1WJV5"/>
<name>A1WJV5_VEREI</name>
<dbReference type="OrthoDB" id="9781367at2"/>
<sequence length="206" mass="21370">MKLAILDRDGTLNPLGDDYITSADEWTAVPGALEAIARLNHAGWHVVVATNQPGLGRGLFDVVALHAIHAKMHRQQAALGGRIDAVFYCPHALDEDCNCRKPAPGLLEQICERYGVEPHDVQVVGNCAAHLQAGAALGAQLHLVCTGHSAALVPGGPVPAGLAPGTQVHASLGDFVDRLLLAAPAAPGAGFSVALSVGPMARQRMI</sequence>
<keyword evidence="15" id="KW-0119">Carbohydrate metabolism</keyword>
<evidence type="ECO:0000256" key="7">
    <source>
        <dbReference type="ARBA" id="ARBA00011245"/>
    </source>
</evidence>
<dbReference type="NCBIfam" id="TIGR01662">
    <property type="entry name" value="HAD-SF-IIIA"/>
    <property type="match status" value="1"/>
</dbReference>
<dbReference type="NCBIfam" id="NF006506">
    <property type="entry name" value="PRK08942.1"/>
    <property type="match status" value="1"/>
</dbReference>
<proteinExistence type="inferred from homology"/>
<evidence type="ECO:0000313" key="17">
    <source>
        <dbReference type="EMBL" id="ABM57912.1"/>
    </source>
</evidence>
<keyword evidence="12 17" id="KW-0378">Hydrolase</keyword>
<dbReference type="NCBIfam" id="TIGR01656">
    <property type="entry name" value="Histidinol-ppas"/>
    <property type="match status" value="1"/>
</dbReference>
<keyword evidence="10" id="KW-0963">Cytoplasm</keyword>
<evidence type="ECO:0000313" key="18">
    <source>
        <dbReference type="Proteomes" id="UP000000374"/>
    </source>
</evidence>
<evidence type="ECO:0000256" key="10">
    <source>
        <dbReference type="ARBA" id="ARBA00022490"/>
    </source>
</evidence>
<dbReference type="FunFam" id="3.40.50.1000:FF:000168">
    <property type="entry name" value="D,D-heptose 1,7-bisphosphate phosphatase"/>
    <property type="match status" value="1"/>
</dbReference>
<evidence type="ECO:0000256" key="8">
    <source>
        <dbReference type="ARBA" id="ARBA00012987"/>
    </source>
</evidence>
<dbReference type="GeneID" id="76460733"/>
<comment type="pathway">
    <text evidence="5">Nucleotide-sugar biosynthesis; ADP-L-glycero-beta-D-manno-heptose biosynthesis; ADP-L-glycero-beta-D-manno-heptose from D-glycero-beta-D-manno-heptose 7-phosphate: step 2/4.</text>
</comment>
<keyword evidence="14" id="KW-0460">Magnesium</keyword>
<evidence type="ECO:0000256" key="9">
    <source>
        <dbReference type="ARBA" id="ARBA00014542"/>
    </source>
</evidence>
<comment type="similarity">
    <text evidence="6">Belongs to the GmhB family.</text>
</comment>
<evidence type="ECO:0000256" key="13">
    <source>
        <dbReference type="ARBA" id="ARBA00022833"/>
    </source>
</evidence>
<dbReference type="PANTHER" id="PTHR42891:SF1">
    <property type="entry name" value="D-GLYCERO-BETA-D-MANNO-HEPTOSE-1,7-BISPHOSPHATE 7-PHOSPHATASE"/>
    <property type="match status" value="1"/>
</dbReference>
<gene>
    <name evidence="17" type="ordered locus">Veis_2164</name>
</gene>
<dbReference type="GO" id="GO:0005737">
    <property type="term" value="C:cytoplasm"/>
    <property type="evidence" value="ECO:0007669"/>
    <property type="project" value="UniProtKB-SubCell"/>
</dbReference>
<reference evidence="18" key="1">
    <citation type="submission" date="2006-12" db="EMBL/GenBank/DDBJ databases">
        <title>Complete sequence of chromosome 1 of Verminephrobacter eiseniae EF01-2.</title>
        <authorList>
            <person name="Copeland A."/>
            <person name="Lucas S."/>
            <person name="Lapidus A."/>
            <person name="Barry K."/>
            <person name="Detter J.C."/>
            <person name="Glavina del Rio T."/>
            <person name="Dalin E."/>
            <person name="Tice H."/>
            <person name="Pitluck S."/>
            <person name="Chertkov O."/>
            <person name="Brettin T."/>
            <person name="Bruce D."/>
            <person name="Han C."/>
            <person name="Tapia R."/>
            <person name="Gilna P."/>
            <person name="Schmutz J."/>
            <person name="Larimer F."/>
            <person name="Land M."/>
            <person name="Hauser L."/>
            <person name="Kyrpides N."/>
            <person name="Kim E."/>
            <person name="Stahl D."/>
            <person name="Richardson P."/>
        </authorList>
    </citation>
    <scope>NUCLEOTIDE SEQUENCE [LARGE SCALE GENOMIC DNA]</scope>
    <source>
        <strain evidence="18">EF01-2</strain>
    </source>
</reference>
<evidence type="ECO:0000256" key="12">
    <source>
        <dbReference type="ARBA" id="ARBA00022801"/>
    </source>
</evidence>
<evidence type="ECO:0000256" key="14">
    <source>
        <dbReference type="ARBA" id="ARBA00022842"/>
    </source>
</evidence>
<evidence type="ECO:0000256" key="1">
    <source>
        <dbReference type="ARBA" id="ARBA00001226"/>
    </source>
</evidence>
<protein>
    <recommendedName>
        <fullName evidence="9">D-glycero-beta-D-manno-heptose-1,7-bisphosphate 7-phosphatase</fullName>
        <ecNumber evidence="8">3.1.3.82</ecNumber>
    </recommendedName>
    <alternativeName>
        <fullName evidence="16">D,D-heptose 1,7-bisphosphate phosphatase</fullName>
    </alternativeName>
</protein>
<dbReference type="eggNOG" id="COG0241">
    <property type="taxonomic scope" value="Bacteria"/>
</dbReference>
<dbReference type="GO" id="GO:0005975">
    <property type="term" value="P:carbohydrate metabolic process"/>
    <property type="evidence" value="ECO:0007669"/>
    <property type="project" value="InterPro"/>
</dbReference>